<dbReference type="Pfam" id="PF00078">
    <property type="entry name" value="RVT_1"/>
    <property type="match status" value="1"/>
</dbReference>
<feature type="domain" description="Reverse transcriptase" evidence="1">
    <location>
        <begin position="1"/>
        <end position="155"/>
    </location>
</feature>
<sequence length="196" mass="21820">MGISGTTLQWFKSHLSSAVRSFKVSWRGEVSKLQLLATGVPHGSVLGPLLFSIYMSSLGFVIQKHGSSYHCYADDTQLYFSFQPDDPMHCSLSDRHFWLNESQPSTSLQLLYTTRFINHRAFQDCRNLGVMTDDQLSLTDHIATTTQLDYNNVLLGNLPACTIKSLQLIQNAAVSVVFNKLKIISHPSSSVCTGCQ</sequence>
<protein>
    <submittedName>
        <fullName evidence="2">RNA-directed DNA polymerase from mobile element jockey</fullName>
    </submittedName>
</protein>
<comment type="caution">
    <text evidence="2">The sequence shown here is derived from an EMBL/GenBank/DDBJ whole genome shotgun (WGS) entry which is preliminary data.</text>
</comment>
<dbReference type="PROSITE" id="PS50878">
    <property type="entry name" value="RT_POL"/>
    <property type="match status" value="1"/>
</dbReference>
<keyword evidence="3" id="KW-1185">Reference proteome</keyword>
<dbReference type="InterPro" id="IPR000477">
    <property type="entry name" value="RT_dom"/>
</dbReference>
<keyword evidence="2" id="KW-0695">RNA-directed DNA polymerase</keyword>
<evidence type="ECO:0000313" key="2">
    <source>
        <dbReference type="EMBL" id="KAI2646705.1"/>
    </source>
</evidence>
<accession>A0ABQ8L7J0</accession>
<reference evidence="2 3" key="1">
    <citation type="submission" date="2022-01" db="EMBL/GenBank/DDBJ databases">
        <title>A high-quality chromosome-level genome assembly of rohu carp, Labeo rohita.</title>
        <authorList>
            <person name="Arick M.A. II"/>
            <person name="Hsu C.-Y."/>
            <person name="Magbanua Z."/>
            <person name="Pechanova O."/>
            <person name="Grover C."/>
            <person name="Miller E."/>
            <person name="Thrash A."/>
            <person name="Ezzel L."/>
            <person name="Alam S."/>
            <person name="Benzie J."/>
            <person name="Hamilton M."/>
            <person name="Karsi A."/>
            <person name="Lawrence M.L."/>
            <person name="Peterson D.G."/>
        </authorList>
    </citation>
    <scope>NUCLEOTIDE SEQUENCE [LARGE SCALE GENOMIC DNA]</scope>
    <source>
        <strain evidence="3">BAU-BD-2019</strain>
        <tissue evidence="2">Blood</tissue>
    </source>
</reference>
<evidence type="ECO:0000313" key="3">
    <source>
        <dbReference type="Proteomes" id="UP000830375"/>
    </source>
</evidence>
<proteinExistence type="predicted"/>
<gene>
    <name evidence="2" type="ORF">H4Q32_027652</name>
</gene>
<name>A0ABQ8L7J0_LABRO</name>
<evidence type="ECO:0000259" key="1">
    <source>
        <dbReference type="PROSITE" id="PS50878"/>
    </source>
</evidence>
<dbReference type="Proteomes" id="UP000830375">
    <property type="component" value="Unassembled WGS sequence"/>
</dbReference>
<keyword evidence="2" id="KW-0808">Transferase</keyword>
<keyword evidence="2" id="KW-0548">Nucleotidyltransferase</keyword>
<organism evidence="2 3">
    <name type="scientific">Labeo rohita</name>
    <name type="common">Indian major carp</name>
    <name type="synonym">Cyprinus rohita</name>
    <dbReference type="NCBI Taxonomy" id="84645"/>
    <lineage>
        <taxon>Eukaryota</taxon>
        <taxon>Metazoa</taxon>
        <taxon>Chordata</taxon>
        <taxon>Craniata</taxon>
        <taxon>Vertebrata</taxon>
        <taxon>Euteleostomi</taxon>
        <taxon>Actinopterygii</taxon>
        <taxon>Neopterygii</taxon>
        <taxon>Teleostei</taxon>
        <taxon>Ostariophysi</taxon>
        <taxon>Cypriniformes</taxon>
        <taxon>Cyprinidae</taxon>
        <taxon>Labeoninae</taxon>
        <taxon>Labeonini</taxon>
        <taxon>Labeo</taxon>
    </lineage>
</organism>
<dbReference type="GO" id="GO:0003964">
    <property type="term" value="F:RNA-directed DNA polymerase activity"/>
    <property type="evidence" value="ECO:0007669"/>
    <property type="project" value="UniProtKB-KW"/>
</dbReference>
<dbReference type="PANTHER" id="PTHR33332">
    <property type="entry name" value="REVERSE TRANSCRIPTASE DOMAIN-CONTAINING PROTEIN"/>
    <property type="match status" value="1"/>
</dbReference>
<dbReference type="EMBL" id="JACTAM010000972">
    <property type="protein sequence ID" value="KAI2646705.1"/>
    <property type="molecule type" value="Genomic_DNA"/>
</dbReference>